<dbReference type="Proteomes" id="UP000050360">
    <property type="component" value="Unassembled WGS sequence"/>
</dbReference>
<accession>A0A0P7ZA80</accession>
<organism evidence="1 2">
    <name type="scientific">Candidatus Methanoperedens nitratireducens</name>
    <dbReference type="NCBI Taxonomy" id="1392998"/>
    <lineage>
        <taxon>Archaea</taxon>
        <taxon>Methanobacteriati</taxon>
        <taxon>Methanobacteriota</taxon>
        <taxon>Stenosarchaea group</taxon>
        <taxon>Methanomicrobia</taxon>
        <taxon>Methanosarcinales</taxon>
        <taxon>ANME-2 cluster</taxon>
        <taxon>Candidatus Methanoperedentaceae</taxon>
        <taxon>Candidatus Methanoperedens</taxon>
    </lineage>
</organism>
<evidence type="ECO:0000313" key="2">
    <source>
        <dbReference type="Proteomes" id="UP000050360"/>
    </source>
</evidence>
<protein>
    <submittedName>
        <fullName evidence="1">Uncharacterized protein</fullName>
    </submittedName>
</protein>
<reference evidence="1 2" key="1">
    <citation type="submission" date="2015-09" db="EMBL/GenBank/DDBJ databases">
        <title>A metagenomics-based metabolic model of nitrate-dependent anaerobic oxidation of methane by Methanoperedens-like archaea.</title>
        <authorList>
            <person name="Arshad A."/>
            <person name="Speth D.R."/>
            <person name="De Graaf R.M."/>
            <person name="Op Den Camp H.J."/>
            <person name="Jetten M.S."/>
            <person name="Welte C.U."/>
        </authorList>
    </citation>
    <scope>NUCLEOTIDE SEQUENCE [LARGE SCALE GENOMIC DNA]</scope>
</reference>
<dbReference type="EMBL" id="LKCM01000369">
    <property type="protein sequence ID" value="KPQ41347.1"/>
    <property type="molecule type" value="Genomic_DNA"/>
</dbReference>
<gene>
    <name evidence="1" type="ORF">MPEBLZ_04106</name>
</gene>
<name>A0A0P7ZA80_9EURY</name>
<comment type="caution">
    <text evidence="1">The sequence shown here is derived from an EMBL/GenBank/DDBJ whole genome shotgun (WGS) entry which is preliminary data.</text>
</comment>
<sequence length="75" mass="8409">MVSGHSSRVRDCACAGTDKILKIYFLDTTSGSNVSSLKLNKAQLPVIELYTYLFKLAILEYMNNIDITYDADNIQ</sequence>
<dbReference type="AlphaFoldDB" id="A0A0P7ZA80"/>
<proteinExistence type="predicted"/>
<evidence type="ECO:0000313" key="1">
    <source>
        <dbReference type="EMBL" id="KPQ41347.1"/>
    </source>
</evidence>